<organism evidence="1 2">
    <name type="scientific">Acaulospora colombiana</name>
    <dbReference type="NCBI Taxonomy" id="27376"/>
    <lineage>
        <taxon>Eukaryota</taxon>
        <taxon>Fungi</taxon>
        <taxon>Fungi incertae sedis</taxon>
        <taxon>Mucoromycota</taxon>
        <taxon>Glomeromycotina</taxon>
        <taxon>Glomeromycetes</taxon>
        <taxon>Diversisporales</taxon>
        <taxon>Acaulosporaceae</taxon>
        <taxon>Acaulospora</taxon>
    </lineage>
</organism>
<name>A0ACA9P3J9_9GLOM</name>
<evidence type="ECO:0000313" key="1">
    <source>
        <dbReference type="EMBL" id="CAG8688644.1"/>
    </source>
</evidence>
<protein>
    <submittedName>
        <fullName evidence="1">1822_t:CDS:1</fullName>
    </submittedName>
</protein>
<feature type="non-terminal residue" evidence="1">
    <location>
        <position position="93"/>
    </location>
</feature>
<keyword evidence="2" id="KW-1185">Reference proteome</keyword>
<evidence type="ECO:0000313" key="2">
    <source>
        <dbReference type="Proteomes" id="UP000789525"/>
    </source>
</evidence>
<gene>
    <name evidence="1" type="ORF">ACOLOM_LOCUS9718</name>
</gene>
<feature type="non-terminal residue" evidence="1">
    <location>
        <position position="1"/>
    </location>
</feature>
<reference evidence="1" key="1">
    <citation type="submission" date="2021-06" db="EMBL/GenBank/DDBJ databases">
        <authorList>
            <person name="Kallberg Y."/>
            <person name="Tangrot J."/>
            <person name="Rosling A."/>
        </authorList>
    </citation>
    <scope>NUCLEOTIDE SEQUENCE</scope>
    <source>
        <strain evidence="1">CL356</strain>
    </source>
</reference>
<sequence length="93" mass="10335">GTRSYIVPNSGHPDASLASGSSHGPRKTKNDHLTLSMNSAGAAGWDGTRQRIAYECDTKKIGRLWELFDAILSIMFFSLYIWVVIEISLFVME</sequence>
<accession>A0ACA9P3J9</accession>
<comment type="caution">
    <text evidence="1">The sequence shown here is derived from an EMBL/GenBank/DDBJ whole genome shotgun (WGS) entry which is preliminary data.</text>
</comment>
<dbReference type="EMBL" id="CAJVPT010029016">
    <property type="protein sequence ID" value="CAG8688644.1"/>
    <property type="molecule type" value="Genomic_DNA"/>
</dbReference>
<dbReference type="Proteomes" id="UP000789525">
    <property type="component" value="Unassembled WGS sequence"/>
</dbReference>
<proteinExistence type="predicted"/>